<organism evidence="3 4">
    <name type="scientific">Dimorphilus gyrociliatus</name>
    <dbReference type="NCBI Taxonomy" id="2664684"/>
    <lineage>
        <taxon>Eukaryota</taxon>
        <taxon>Metazoa</taxon>
        <taxon>Spiralia</taxon>
        <taxon>Lophotrochozoa</taxon>
        <taxon>Annelida</taxon>
        <taxon>Polychaeta</taxon>
        <taxon>Polychaeta incertae sedis</taxon>
        <taxon>Dinophilidae</taxon>
        <taxon>Dimorphilus</taxon>
    </lineage>
</organism>
<reference evidence="3 4" key="1">
    <citation type="submission" date="2020-08" db="EMBL/GenBank/DDBJ databases">
        <authorList>
            <person name="Hejnol A."/>
        </authorList>
    </citation>
    <scope>NUCLEOTIDE SEQUENCE [LARGE SCALE GENOMIC DNA]</scope>
</reference>
<dbReference type="GO" id="GO:0045505">
    <property type="term" value="F:dynein intermediate chain binding"/>
    <property type="evidence" value="ECO:0007669"/>
    <property type="project" value="TreeGrafter"/>
</dbReference>
<evidence type="ECO:0000313" key="4">
    <source>
        <dbReference type="Proteomes" id="UP000549394"/>
    </source>
</evidence>
<protein>
    <submittedName>
        <fullName evidence="3">DgyrCDS4378</fullName>
    </submittedName>
</protein>
<dbReference type="InterPro" id="IPR038586">
    <property type="entry name" value="Tctex-1-like_sf"/>
</dbReference>
<proteinExistence type="inferred from homology"/>
<dbReference type="GO" id="GO:0007018">
    <property type="term" value="P:microtubule-based movement"/>
    <property type="evidence" value="ECO:0007669"/>
    <property type="project" value="TreeGrafter"/>
</dbReference>
<name>A0A7I8VHD9_9ANNE</name>
<dbReference type="AlphaFoldDB" id="A0A7I8VHD9"/>
<keyword evidence="4" id="KW-1185">Reference proteome</keyword>
<comment type="similarity">
    <text evidence="1">Belongs to the dynein light chain Tctex-type family.</text>
</comment>
<evidence type="ECO:0000256" key="1">
    <source>
        <dbReference type="ARBA" id="ARBA00005361"/>
    </source>
</evidence>
<dbReference type="Proteomes" id="UP000549394">
    <property type="component" value="Unassembled WGS sequence"/>
</dbReference>
<dbReference type="GO" id="GO:0005868">
    <property type="term" value="C:cytoplasmic dynein complex"/>
    <property type="evidence" value="ECO:0007669"/>
    <property type="project" value="TreeGrafter"/>
</dbReference>
<gene>
    <name evidence="3" type="ORF">DGYR_LOCUS4147</name>
</gene>
<accession>A0A7I8VHD9</accession>
<sequence length="176" mass="20087">MLSKRKTRKKNSLQNASSDNSSKNQSIVPVNDKRRLTRTTFLSTNGTSTFPFSLGIQKRFENNYRMSPVENDTFNSTGVRKVIREVLENNLKGAMYERQAGERLRRLTGTLKDNLKEVIGSRYKIICWVVLGQDASQGLIAGSRCLWYKETDHFVSESFKVNNIFAVAVVYGIYCE</sequence>
<dbReference type="PANTHER" id="PTHR21255">
    <property type="entry name" value="T-COMPLEX-ASSOCIATED-TESTIS-EXPRESSED 1/ DYNEIN LIGHT CHAIN"/>
    <property type="match status" value="1"/>
</dbReference>
<comment type="caution">
    <text evidence="3">The sequence shown here is derived from an EMBL/GenBank/DDBJ whole genome shotgun (WGS) entry which is preliminary data.</text>
</comment>
<evidence type="ECO:0000256" key="2">
    <source>
        <dbReference type="SAM" id="MobiDB-lite"/>
    </source>
</evidence>
<dbReference type="Gene3D" id="3.30.1140.40">
    <property type="entry name" value="Tctex-1"/>
    <property type="match status" value="1"/>
</dbReference>
<dbReference type="EMBL" id="CAJFCJ010000006">
    <property type="protein sequence ID" value="CAD5115400.1"/>
    <property type="molecule type" value="Genomic_DNA"/>
</dbReference>
<dbReference type="InterPro" id="IPR005334">
    <property type="entry name" value="Tctex-1-like"/>
</dbReference>
<evidence type="ECO:0000313" key="3">
    <source>
        <dbReference type="EMBL" id="CAD5115400.1"/>
    </source>
</evidence>
<feature type="compositionally biased region" description="Polar residues" evidence="2">
    <location>
        <begin position="12"/>
        <end position="28"/>
    </location>
</feature>
<dbReference type="OrthoDB" id="10260741at2759"/>
<dbReference type="PANTHER" id="PTHR21255:SF65">
    <property type="entry name" value="TCTEX1 DOMAIN-CONTAINING PROTEIN 2"/>
    <property type="match status" value="1"/>
</dbReference>
<feature type="region of interest" description="Disordered" evidence="2">
    <location>
        <begin position="1"/>
        <end position="30"/>
    </location>
</feature>
<dbReference type="GO" id="GO:0005737">
    <property type="term" value="C:cytoplasm"/>
    <property type="evidence" value="ECO:0007669"/>
    <property type="project" value="TreeGrafter"/>
</dbReference>
<dbReference type="CDD" id="cd21451">
    <property type="entry name" value="DLC-like_TCTEX1D"/>
    <property type="match status" value="1"/>
</dbReference>
<dbReference type="Pfam" id="PF03645">
    <property type="entry name" value="Tctex-1"/>
    <property type="match status" value="1"/>
</dbReference>
<feature type="compositionally biased region" description="Basic residues" evidence="2">
    <location>
        <begin position="1"/>
        <end position="11"/>
    </location>
</feature>